<protein>
    <submittedName>
        <fullName evidence="1">Uncharacterized protein</fullName>
    </submittedName>
</protein>
<sequence length="426" mass="48184">MLFLDELLLDSYFDATAPVKLTTAKTGVYAPPTLPNFMAYLRNLEVGMFDLGWAVIGSFNKIPNLHPWKAPKREQLHLWAQQNLLSGRANSLNLRLADTDTIALDCDFHSPELMQLFMRLLQDYLLLAPSQLYTCCGKKGGKIFFRYPKATPDERLPRQLGPTAYSAGHGNDAAYKQELELKSDVSTVAGLYGKVNGREVVYGPYADYKFVCNTRPMDLPLLTAAQLHGLTWRYHALLHAYGMVDSNNNRVLPPQQSRLTTEALCSVVFLRYLFGLGNEKGRLDAIVRNIEQGANRDLLLVWLNFAGQFVAYRALSEVSAGVPPQEVGVWQRFKQKLLALPPVDAWNWLLSSSNRLFSLMMPEVQSLRFRVVQASRWSLIADISKFVWAYAPLPVLLLSVRSRGSRSFDEIVQLICEAVQRPHYRV</sequence>
<dbReference type="Proteomes" id="UP000733611">
    <property type="component" value="Unassembled WGS sequence"/>
</dbReference>
<dbReference type="AlphaFoldDB" id="A0A948WZU1"/>
<proteinExistence type="predicted"/>
<dbReference type="EMBL" id="JAHLFE010000131">
    <property type="protein sequence ID" value="MBU3844499.1"/>
    <property type="molecule type" value="Genomic_DNA"/>
</dbReference>
<gene>
    <name evidence="1" type="ORF">H9847_06490</name>
</gene>
<evidence type="ECO:0000313" key="2">
    <source>
        <dbReference type="Proteomes" id="UP000733611"/>
    </source>
</evidence>
<accession>A0A948WZU1</accession>
<reference evidence="1" key="1">
    <citation type="journal article" date="2021" name="PeerJ">
        <title>Extensive microbial diversity within the chicken gut microbiome revealed by metagenomics and culture.</title>
        <authorList>
            <person name="Gilroy R."/>
            <person name="Ravi A."/>
            <person name="Getino M."/>
            <person name="Pursley I."/>
            <person name="Horton D.L."/>
            <person name="Alikhan N.F."/>
            <person name="Baker D."/>
            <person name="Gharbi K."/>
            <person name="Hall N."/>
            <person name="Watson M."/>
            <person name="Adriaenssens E.M."/>
            <person name="Foster-Nyarko E."/>
            <person name="Jarju S."/>
            <person name="Secka A."/>
            <person name="Antonio M."/>
            <person name="Oren A."/>
            <person name="Chaudhuri R.R."/>
            <person name="La Ragione R."/>
            <person name="Hildebrand F."/>
            <person name="Pallen M.J."/>
        </authorList>
    </citation>
    <scope>NUCLEOTIDE SEQUENCE</scope>
    <source>
        <strain evidence="1">378</strain>
    </source>
</reference>
<reference evidence="1" key="2">
    <citation type="submission" date="2021-04" db="EMBL/GenBank/DDBJ databases">
        <authorList>
            <person name="Gilroy R."/>
        </authorList>
    </citation>
    <scope>NUCLEOTIDE SEQUENCE</scope>
    <source>
        <strain evidence="1">378</strain>
    </source>
</reference>
<comment type="caution">
    <text evidence="1">The sequence shown here is derived from an EMBL/GenBank/DDBJ whole genome shotgun (WGS) entry which is preliminary data.</text>
</comment>
<organism evidence="1 2">
    <name type="scientific">Candidatus Anaerobiospirillum pullicola</name>
    <dbReference type="NCBI Taxonomy" id="2838451"/>
    <lineage>
        <taxon>Bacteria</taxon>
        <taxon>Pseudomonadati</taxon>
        <taxon>Pseudomonadota</taxon>
        <taxon>Gammaproteobacteria</taxon>
        <taxon>Aeromonadales</taxon>
        <taxon>Succinivibrionaceae</taxon>
        <taxon>Anaerobiospirillum</taxon>
    </lineage>
</organism>
<name>A0A948WZU1_9GAMM</name>
<evidence type="ECO:0000313" key="1">
    <source>
        <dbReference type="EMBL" id="MBU3844499.1"/>
    </source>
</evidence>